<proteinExistence type="predicted"/>
<organism evidence="1 2">
    <name type="scientific">Flavobacterium yafengii</name>
    <dbReference type="NCBI Taxonomy" id="3041253"/>
    <lineage>
        <taxon>Bacteria</taxon>
        <taxon>Pseudomonadati</taxon>
        <taxon>Bacteroidota</taxon>
        <taxon>Flavobacteriia</taxon>
        <taxon>Flavobacteriales</taxon>
        <taxon>Flavobacteriaceae</taxon>
        <taxon>Flavobacterium</taxon>
    </lineage>
</organism>
<accession>A0AAW6TLZ9</accession>
<dbReference type="EMBL" id="JASCRY010000001">
    <property type="protein sequence ID" value="MDI5949471.1"/>
    <property type="molecule type" value="Genomic_DNA"/>
</dbReference>
<reference evidence="1 2" key="1">
    <citation type="submission" date="2023-04" db="EMBL/GenBank/DDBJ databases">
        <title>Two novel species of Flavobacterium.</title>
        <authorList>
            <person name="Liu Q."/>
            <person name="Xin Y.-H."/>
        </authorList>
    </citation>
    <scope>NUCLEOTIDE SEQUENCE [LARGE SCALE GENOMIC DNA]</scope>
    <source>
        <strain evidence="1 2">LB2P87</strain>
    </source>
</reference>
<dbReference type="AlphaFoldDB" id="A0AAW6TLZ9"/>
<evidence type="ECO:0000313" key="2">
    <source>
        <dbReference type="Proteomes" id="UP001228643"/>
    </source>
</evidence>
<protein>
    <recommendedName>
        <fullName evidence="3">CopG family transcriptional regulator</fullName>
    </recommendedName>
</protein>
<sequence length="71" mass="8357">MIVVSYEELERRCNDLTEQSSKKIKHALTEARRNLSGLSYSEIEMFLLICEREMKKNCDLSRFGFETPPQI</sequence>
<comment type="caution">
    <text evidence="1">The sequence shown here is derived from an EMBL/GenBank/DDBJ whole genome shotgun (WGS) entry which is preliminary data.</text>
</comment>
<dbReference type="Proteomes" id="UP001228643">
    <property type="component" value="Unassembled WGS sequence"/>
</dbReference>
<evidence type="ECO:0000313" key="1">
    <source>
        <dbReference type="EMBL" id="MDI5949471.1"/>
    </source>
</evidence>
<gene>
    <name evidence="1" type="ORF">QLS97_07400</name>
</gene>
<name>A0AAW6TLZ9_9FLAO</name>
<evidence type="ECO:0008006" key="3">
    <source>
        <dbReference type="Google" id="ProtNLM"/>
    </source>
</evidence>
<dbReference type="RefSeq" id="WP_282715458.1">
    <property type="nucleotide sequence ID" value="NZ_JASCRY010000001.1"/>
</dbReference>
<keyword evidence="2" id="KW-1185">Reference proteome</keyword>